<name>A0ABS7L6Q0_9FIRM</name>
<accession>A0ABS7L6Q0</accession>
<proteinExistence type="predicted"/>
<protein>
    <submittedName>
        <fullName evidence="1">Uncharacterized protein</fullName>
    </submittedName>
</protein>
<evidence type="ECO:0000313" key="1">
    <source>
        <dbReference type="EMBL" id="MBY0758450.1"/>
    </source>
</evidence>
<gene>
    <name evidence="1" type="ORF">FLB61_04995</name>
</gene>
<dbReference type="Proteomes" id="UP000779049">
    <property type="component" value="Unassembled WGS sequence"/>
</dbReference>
<comment type="caution">
    <text evidence="1">The sequence shown here is derived from an EMBL/GenBank/DDBJ whole genome shotgun (WGS) entry which is preliminary data.</text>
</comment>
<organism evidence="1 2">
    <name type="scientific">Sellimonas caecigallum</name>
    <dbReference type="NCBI Taxonomy" id="2592333"/>
    <lineage>
        <taxon>Bacteria</taxon>
        <taxon>Bacillati</taxon>
        <taxon>Bacillota</taxon>
        <taxon>Clostridia</taxon>
        <taxon>Lachnospirales</taxon>
        <taxon>Lachnospiraceae</taxon>
        <taxon>Sellimonas</taxon>
    </lineage>
</organism>
<sequence>MVKSVRRTRSRRLKICVQGGLGAMPSTSIAGRKSLGGFSVPRPVCINTGIACYNMFDPKDSVPK</sequence>
<dbReference type="EMBL" id="VIRV01000005">
    <property type="protein sequence ID" value="MBY0758450.1"/>
    <property type="molecule type" value="Genomic_DNA"/>
</dbReference>
<keyword evidence="2" id="KW-1185">Reference proteome</keyword>
<reference evidence="1 2" key="1">
    <citation type="journal article" date="2020" name="New Microbes New Infect">
        <title>Sellimonas caecigallum sp. nov., description and genome sequence of a new member of the Sellimonas genus isolated from the cecum of feral chicken.</title>
        <authorList>
            <person name="Wongkuna S."/>
            <person name="Ghimire S."/>
            <person name="Antony L."/>
            <person name="Chankhamhaengdecha S."/>
            <person name="Janvilisri T."/>
            <person name="Scaria J."/>
        </authorList>
    </citation>
    <scope>NUCLEOTIDE SEQUENCE [LARGE SCALE GENOMIC DNA]</scope>
    <source>
        <strain evidence="1 2">SW451</strain>
    </source>
</reference>
<evidence type="ECO:0000313" key="2">
    <source>
        <dbReference type="Proteomes" id="UP000779049"/>
    </source>
</evidence>